<evidence type="ECO:0000313" key="3">
    <source>
        <dbReference type="EMBL" id="GEM17850.1"/>
    </source>
</evidence>
<dbReference type="Proteomes" id="UP000484858">
    <property type="component" value="Unassembled WGS sequence"/>
</dbReference>
<dbReference type="Pfam" id="PF21722">
    <property type="entry name" value="Gly_rich_2"/>
    <property type="match status" value="1"/>
</dbReference>
<evidence type="ECO:0000256" key="1">
    <source>
        <dbReference type="SAM" id="MobiDB-lite"/>
    </source>
</evidence>
<dbReference type="EMBL" id="BARJ01000012">
    <property type="protein sequence ID" value="GEM17850.1"/>
    <property type="molecule type" value="Genomic_DNA"/>
</dbReference>
<evidence type="ECO:0000313" key="4">
    <source>
        <dbReference type="Proteomes" id="UP000484858"/>
    </source>
</evidence>
<reference evidence="3 4" key="1">
    <citation type="submission" date="2013-04" db="EMBL/GenBank/DDBJ databases">
        <title>Gluconobacter oxydans NBRC 3293 whole genome sequence.</title>
        <authorList>
            <person name="Matsutani M."/>
            <person name="Yakushi T."/>
            <person name="Matsushita K."/>
        </authorList>
    </citation>
    <scope>NUCLEOTIDE SEQUENCE [LARGE SCALE GENOMIC DNA]</scope>
    <source>
        <strain evidence="3 4">NBRC 3293</strain>
    </source>
</reference>
<dbReference type="AlphaFoldDB" id="A0A829X4U9"/>
<protein>
    <recommendedName>
        <fullName evidence="2">Glycine-rich domain-containing protein</fullName>
    </recommendedName>
</protein>
<evidence type="ECO:0000259" key="2">
    <source>
        <dbReference type="Pfam" id="PF21722"/>
    </source>
</evidence>
<dbReference type="RefSeq" id="WP_172493300.1">
    <property type="nucleotide sequence ID" value="NZ_BARJ01000012.1"/>
</dbReference>
<accession>A0A829X4U9</accession>
<feature type="region of interest" description="Disordered" evidence="1">
    <location>
        <begin position="276"/>
        <end position="315"/>
    </location>
</feature>
<comment type="caution">
    <text evidence="3">The sequence shown here is derived from an EMBL/GenBank/DDBJ whole genome shotgun (WGS) entry which is preliminary data.</text>
</comment>
<proteinExistence type="predicted"/>
<sequence length="351" mass="34143">MQNAGFPTKIAVPFGSSASSANIRAIPVTATDAVSASFNLGFPPNTMIPTDAGGTPPDGRDMNGILFMTTALAQQYCAGAVPSFDAAFQTTVGGYPIGCIVQDATTPGKYWRSTADANMTTPGASGASWVDFFADITTILTGITSPVLVTSSTSITAPSWATRVEVIAVGAGAGGSDCQATGSTIANTNASGGGGGAGANARAILPITSGQTLVLNIGAAGGPEGNGGATTVYVGDTLALTCNGGAKSGFTQTANSPGGYGGTISLTLTGGVLLENSPGSPGGDGQNGSFIKSGKGGDGRWGGAGRDGQGAGESATGFGAGGGGAYDSAFSNTLYTGGSGFQGCCIYRFLP</sequence>
<feature type="compositionally biased region" description="Gly residues" evidence="1">
    <location>
        <begin position="294"/>
        <end position="311"/>
    </location>
</feature>
<name>A0A829X4U9_GLUOY</name>
<gene>
    <name evidence="3" type="ORF">NBRC3293_2347</name>
</gene>
<dbReference type="InterPro" id="IPR049304">
    <property type="entry name" value="Gly_rich_dom"/>
</dbReference>
<feature type="domain" description="Glycine-rich" evidence="2">
    <location>
        <begin position="152"/>
        <end position="349"/>
    </location>
</feature>
<organism evidence="3 4">
    <name type="scientific">Gluconobacter oxydans NBRC 3293</name>
    <dbReference type="NCBI Taxonomy" id="1315969"/>
    <lineage>
        <taxon>Bacteria</taxon>
        <taxon>Pseudomonadati</taxon>
        <taxon>Pseudomonadota</taxon>
        <taxon>Alphaproteobacteria</taxon>
        <taxon>Acetobacterales</taxon>
        <taxon>Acetobacteraceae</taxon>
        <taxon>Gluconobacter</taxon>
    </lineage>
</organism>